<dbReference type="Pfam" id="PF01661">
    <property type="entry name" value="Macro"/>
    <property type="match status" value="1"/>
</dbReference>
<dbReference type="GO" id="GO:0140291">
    <property type="term" value="P:peptidyl-glutamate ADP-deribosylation"/>
    <property type="evidence" value="ECO:0007669"/>
    <property type="project" value="TreeGrafter"/>
</dbReference>
<keyword evidence="4" id="KW-1185">Reference proteome</keyword>
<dbReference type="RefSeq" id="WP_092838800.1">
    <property type="nucleotide sequence ID" value="NZ_FOVP01000012.1"/>
</dbReference>
<dbReference type="EMBL" id="FOVP01000012">
    <property type="protein sequence ID" value="SFN96350.1"/>
    <property type="molecule type" value="Genomic_DNA"/>
</dbReference>
<evidence type="ECO:0000256" key="1">
    <source>
        <dbReference type="ARBA" id="ARBA00035885"/>
    </source>
</evidence>
<dbReference type="PANTHER" id="PTHR12521:SF0">
    <property type="entry name" value="ADP-RIBOSE GLYCOHYDROLASE OARD1"/>
    <property type="match status" value="1"/>
</dbReference>
<dbReference type="Proteomes" id="UP000198599">
    <property type="component" value="Unassembled WGS sequence"/>
</dbReference>
<name>A0A1I5DAW2_9RHOB</name>
<dbReference type="InterPro" id="IPR050892">
    <property type="entry name" value="ADP-ribose_metab_enzymes"/>
</dbReference>
<proteinExistence type="predicted"/>
<comment type="catalytic activity">
    <reaction evidence="1">
        <text>an N-(ADP-alpha-D-ribosyl)-thymidine in DNA + H2O = a thymidine in DNA + ADP-D-ribose</text>
        <dbReference type="Rhea" id="RHEA:71655"/>
        <dbReference type="Rhea" id="RHEA-COMP:13556"/>
        <dbReference type="Rhea" id="RHEA-COMP:18051"/>
        <dbReference type="ChEBI" id="CHEBI:15377"/>
        <dbReference type="ChEBI" id="CHEBI:57967"/>
        <dbReference type="ChEBI" id="CHEBI:137386"/>
        <dbReference type="ChEBI" id="CHEBI:191199"/>
    </reaction>
    <physiologicalReaction direction="left-to-right" evidence="1">
        <dbReference type="Rhea" id="RHEA:71656"/>
    </physiologicalReaction>
</comment>
<accession>A0A1I5DAW2</accession>
<dbReference type="STRING" id="1005928.SAMN04487859_11229"/>
<gene>
    <name evidence="3" type="ORF">SAMN04487859_11229</name>
</gene>
<dbReference type="CDD" id="cd02901">
    <property type="entry name" value="Macro_Poa1p-like"/>
    <property type="match status" value="1"/>
</dbReference>
<sequence length="360" mass="40361">MVTYTQGNLLEADVDAVVNTVNTVGIMGKGIALMFKEQFPRNFEAYARACDAGEVRTGKMFVTENKELFGPRWIINFPTKTHWRVKTKIEWVEDGLKDLVRVIREKGINSIAIPPLGCGNGGLDWRDVRPLIESALAELEGVNAIVYEPTSKYQNVAKRTGVEKLTPARALVAEMVRRYSLLGIECSILEVQKLGWFLERGVKRFGGSDALKFRFQANKYGPYSHNLTKLLDSLDGSYLRCDKRLADADPLDLIWFNDAKYDRVQTYLNSGEGKQFSSVLEWASATIDGFESPLGMELLATVDWMMQHDDIEPTVEGVMEGLKDWAGGEVAGQRKLKIFDRRLVAIALGQLQTSNRLPAC</sequence>
<dbReference type="OrthoDB" id="9780211at2"/>
<dbReference type="PROSITE" id="PS51154">
    <property type="entry name" value="MACRO"/>
    <property type="match status" value="1"/>
</dbReference>
<organism evidence="3 4">
    <name type="scientific">Roseovarius lutimaris</name>
    <dbReference type="NCBI Taxonomy" id="1005928"/>
    <lineage>
        <taxon>Bacteria</taxon>
        <taxon>Pseudomonadati</taxon>
        <taxon>Pseudomonadota</taxon>
        <taxon>Alphaproteobacteria</taxon>
        <taxon>Rhodobacterales</taxon>
        <taxon>Roseobacteraceae</taxon>
        <taxon>Roseovarius</taxon>
    </lineage>
</organism>
<protein>
    <submittedName>
        <fullName evidence="3">O-acetyl-ADP-ribose deacetylase (Regulator of RNase III), contains Macro domain</fullName>
    </submittedName>
</protein>
<dbReference type="PANTHER" id="PTHR12521">
    <property type="entry name" value="PROTEIN C6ORF130"/>
    <property type="match status" value="1"/>
</dbReference>
<dbReference type="InterPro" id="IPR043472">
    <property type="entry name" value="Macro_dom-like"/>
</dbReference>
<reference evidence="4" key="1">
    <citation type="submission" date="2016-10" db="EMBL/GenBank/DDBJ databases">
        <authorList>
            <person name="Varghese N."/>
            <person name="Submissions S."/>
        </authorList>
    </citation>
    <scope>NUCLEOTIDE SEQUENCE [LARGE SCALE GENOMIC DNA]</scope>
    <source>
        <strain evidence="4">DSM 28463</strain>
    </source>
</reference>
<evidence type="ECO:0000313" key="4">
    <source>
        <dbReference type="Proteomes" id="UP000198599"/>
    </source>
</evidence>
<dbReference type="SMART" id="SM00506">
    <property type="entry name" value="A1pp"/>
    <property type="match status" value="1"/>
</dbReference>
<evidence type="ECO:0000313" key="3">
    <source>
        <dbReference type="EMBL" id="SFN96350.1"/>
    </source>
</evidence>
<feature type="domain" description="Macro" evidence="2">
    <location>
        <begin position="1"/>
        <end position="154"/>
    </location>
</feature>
<dbReference type="AlphaFoldDB" id="A0A1I5DAW2"/>
<evidence type="ECO:0000259" key="2">
    <source>
        <dbReference type="PROSITE" id="PS51154"/>
    </source>
</evidence>
<dbReference type="Gene3D" id="3.40.220.10">
    <property type="entry name" value="Leucine Aminopeptidase, subunit E, domain 1"/>
    <property type="match status" value="1"/>
</dbReference>
<dbReference type="SUPFAM" id="SSF52949">
    <property type="entry name" value="Macro domain-like"/>
    <property type="match status" value="1"/>
</dbReference>
<dbReference type="InterPro" id="IPR002589">
    <property type="entry name" value="Macro_dom"/>
</dbReference>